<dbReference type="Proteomes" id="UP001447008">
    <property type="component" value="Unassembled WGS sequence"/>
</dbReference>
<keyword evidence="2" id="KW-1185">Reference proteome</keyword>
<organism evidence="1 2">
    <name type="scientific">Pseudoalteromonas qingdaonensis</name>
    <dbReference type="NCBI Taxonomy" id="3131913"/>
    <lineage>
        <taxon>Bacteria</taxon>
        <taxon>Pseudomonadati</taxon>
        <taxon>Pseudomonadota</taxon>
        <taxon>Gammaproteobacteria</taxon>
        <taxon>Alteromonadales</taxon>
        <taxon>Pseudoalteromonadaceae</taxon>
        <taxon>Pseudoalteromonas</taxon>
    </lineage>
</organism>
<dbReference type="RefSeq" id="WP_342677309.1">
    <property type="nucleotide sequence ID" value="NZ_JBCGCU010000005.1"/>
</dbReference>
<protein>
    <submittedName>
        <fullName evidence="1">DUF2750 domain-containing protein</fullName>
    </submittedName>
</protein>
<comment type="caution">
    <text evidence="1">The sequence shown here is derived from an EMBL/GenBank/DDBJ whole genome shotgun (WGS) entry which is preliminary data.</text>
</comment>
<reference evidence="1 2" key="1">
    <citation type="submission" date="2024-03" db="EMBL/GenBank/DDBJ databases">
        <title>Pseudoalteromonas qingdaonensis sp. nov., isolated from the intestines of marine benthic organisms.</title>
        <authorList>
            <person name="Lin X."/>
            <person name="Fang S."/>
            <person name="Hu X."/>
        </authorList>
    </citation>
    <scope>NUCLEOTIDE SEQUENCE [LARGE SCALE GENOMIC DNA]</scope>
    <source>
        <strain evidence="1 2">YIC-827</strain>
    </source>
</reference>
<name>A0ABU9MUN6_9GAMM</name>
<dbReference type="EMBL" id="JBCGCU010000005">
    <property type="protein sequence ID" value="MEM0515007.1"/>
    <property type="molecule type" value="Genomic_DNA"/>
</dbReference>
<accession>A0ABU9MUN6</accession>
<evidence type="ECO:0000313" key="2">
    <source>
        <dbReference type="Proteomes" id="UP001447008"/>
    </source>
</evidence>
<sequence>MAHDDIEIESQWELFCDQVQQSKEIWLLGSDDGGIASVSSAYDDNQDVLLMWHSQELAQAQCTGDWQGFSPFSLPLDEMLEDFAPQLIDDNVMVGINWDDQVCTELSAKSLVSALTD</sequence>
<dbReference type="Pfam" id="PF11042">
    <property type="entry name" value="DUF2750"/>
    <property type="match status" value="1"/>
</dbReference>
<dbReference type="InterPro" id="IPR021284">
    <property type="entry name" value="DUF2750"/>
</dbReference>
<evidence type="ECO:0000313" key="1">
    <source>
        <dbReference type="EMBL" id="MEM0515007.1"/>
    </source>
</evidence>
<gene>
    <name evidence="1" type="ORF">WCN91_06145</name>
</gene>
<proteinExistence type="predicted"/>